<gene>
    <name evidence="3" type="ordered locus">Cyan7822_5689</name>
</gene>
<dbReference type="Proteomes" id="UP000008206">
    <property type="component" value="Plasmid Cy782201"/>
</dbReference>
<dbReference type="InterPro" id="IPR019251">
    <property type="entry name" value="DUF2231_TM"/>
</dbReference>
<sequence length="164" mass="18673">MLNLRLNEVNLPYPDPIHPIIIHFVIAMVLFAFVCDIIGYFWKQNYLFEVGFWNMIVASITIFLAVIFGQFEAGLAQPYQAAQQTLNIHTLTGWILSAIVVGITAWRLGIRHHNFLKIPPIYLGVATFLVILICFQTYLGTKLVWVYGLHVEPVVEAMKEGVIQ</sequence>
<keyword evidence="1" id="KW-0812">Transmembrane</keyword>
<keyword evidence="1" id="KW-0472">Membrane</keyword>
<evidence type="ECO:0000313" key="4">
    <source>
        <dbReference type="Proteomes" id="UP000008206"/>
    </source>
</evidence>
<feature type="transmembrane region" description="Helical" evidence="1">
    <location>
        <begin position="51"/>
        <end position="71"/>
    </location>
</feature>
<feature type="transmembrane region" description="Helical" evidence="1">
    <location>
        <begin position="20"/>
        <end position="42"/>
    </location>
</feature>
<feature type="transmembrane region" description="Helical" evidence="1">
    <location>
        <begin position="91"/>
        <end position="109"/>
    </location>
</feature>
<accession>E0UKS2</accession>
<evidence type="ECO:0000256" key="1">
    <source>
        <dbReference type="SAM" id="Phobius"/>
    </source>
</evidence>
<keyword evidence="1" id="KW-1133">Transmembrane helix</keyword>
<feature type="domain" description="DUF2231" evidence="2">
    <location>
        <begin position="15"/>
        <end position="152"/>
    </location>
</feature>
<feature type="transmembrane region" description="Helical" evidence="1">
    <location>
        <begin position="121"/>
        <end position="139"/>
    </location>
</feature>
<protein>
    <recommendedName>
        <fullName evidence="2">DUF2231 domain-containing protein</fullName>
    </recommendedName>
</protein>
<dbReference type="KEGG" id="cyj:Cyan7822_5689"/>
<evidence type="ECO:0000259" key="2">
    <source>
        <dbReference type="Pfam" id="PF09990"/>
    </source>
</evidence>
<geneLocation type="plasmid" evidence="3 4">
    <name>Cy782201</name>
</geneLocation>
<evidence type="ECO:0000313" key="3">
    <source>
        <dbReference type="EMBL" id="ADN17552.1"/>
    </source>
</evidence>
<organism evidence="3 4">
    <name type="scientific">Gloeothece verrucosa (strain PCC 7822)</name>
    <name type="common">Cyanothece sp. (strain PCC 7822)</name>
    <dbReference type="NCBI Taxonomy" id="497965"/>
    <lineage>
        <taxon>Bacteria</taxon>
        <taxon>Bacillati</taxon>
        <taxon>Cyanobacteriota</taxon>
        <taxon>Cyanophyceae</taxon>
        <taxon>Oscillatoriophycideae</taxon>
        <taxon>Chroococcales</taxon>
        <taxon>Aphanothecaceae</taxon>
        <taxon>Gloeothece</taxon>
        <taxon>Gloeothece verrucosa</taxon>
    </lineage>
</organism>
<dbReference type="RefSeq" id="WP_013334302.1">
    <property type="nucleotide sequence ID" value="NC_014533.1"/>
</dbReference>
<name>E0UKS2_GLOV7</name>
<reference evidence="4" key="1">
    <citation type="journal article" date="2011" name="MBio">
        <title>Novel metabolic attributes of the genus Cyanothece, comprising a group of unicellular nitrogen-fixing Cyanobacteria.</title>
        <authorList>
            <person name="Bandyopadhyay A."/>
            <person name="Elvitigala T."/>
            <person name="Welsh E."/>
            <person name="Stockel J."/>
            <person name="Liberton M."/>
            <person name="Min H."/>
            <person name="Sherman L.A."/>
            <person name="Pakrasi H.B."/>
        </authorList>
    </citation>
    <scope>NUCLEOTIDE SEQUENCE [LARGE SCALE GENOMIC DNA]</scope>
    <source>
        <strain evidence="4">PCC 7822</strain>
        <plasmid evidence="4">Cy782201</plasmid>
    </source>
</reference>
<dbReference type="OrthoDB" id="511427at2"/>
<dbReference type="Pfam" id="PF09990">
    <property type="entry name" value="DUF2231"/>
    <property type="match status" value="1"/>
</dbReference>
<dbReference type="AlphaFoldDB" id="E0UKS2"/>
<keyword evidence="4" id="KW-1185">Reference proteome</keyword>
<dbReference type="HOGENOM" id="CLU_107155_5_1_3"/>
<dbReference type="EMBL" id="CP002199">
    <property type="protein sequence ID" value="ADN17552.1"/>
    <property type="molecule type" value="Genomic_DNA"/>
</dbReference>
<proteinExistence type="predicted"/>
<keyword evidence="3" id="KW-0614">Plasmid</keyword>